<feature type="region of interest" description="Disordered" evidence="5">
    <location>
        <begin position="314"/>
        <end position="334"/>
    </location>
</feature>
<evidence type="ECO:0000259" key="6">
    <source>
        <dbReference type="Pfam" id="PF23138"/>
    </source>
</evidence>
<evidence type="ECO:0000313" key="7">
    <source>
        <dbReference type="EMBL" id="WAR21158.1"/>
    </source>
</evidence>
<dbReference type="InterPro" id="IPR056327">
    <property type="entry name" value="ARMC9_CTLH-like_dom"/>
</dbReference>
<dbReference type="PANTHER" id="PTHR13083">
    <property type="entry name" value="WD REPEAT-CONTAINING PROTEIN 91"/>
    <property type="match status" value="1"/>
</dbReference>
<feature type="compositionally biased region" description="Polar residues" evidence="5">
    <location>
        <begin position="235"/>
        <end position="252"/>
    </location>
</feature>
<dbReference type="Proteomes" id="UP001164746">
    <property type="component" value="Chromosome 12"/>
</dbReference>
<feature type="region of interest" description="Disordered" evidence="5">
    <location>
        <begin position="177"/>
        <end position="286"/>
    </location>
</feature>
<accession>A0ABY7FKF4</accession>
<gene>
    <name evidence="7" type="ORF">MAR_015132</name>
</gene>
<comment type="similarity">
    <text evidence="3">Belongs to the WD repeat WDR91 family.</text>
</comment>
<evidence type="ECO:0000256" key="1">
    <source>
        <dbReference type="ARBA" id="ARBA00004412"/>
    </source>
</evidence>
<dbReference type="InterPro" id="IPR039724">
    <property type="entry name" value="WDR91"/>
</dbReference>
<keyword evidence="4" id="KW-0967">Endosome</keyword>
<evidence type="ECO:0000256" key="5">
    <source>
        <dbReference type="SAM" id="MobiDB-lite"/>
    </source>
</evidence>
<feature type="non-terminal residue" evidence="7">
    <location>
        <position position="1"/>
    </location>
</feature>
<reference evidence="7" key="1">
    <citation type="submission" date="2022-11" db="EMBL/GenBank/DDBJ databases">
        <title>Centuries of genome instability and evolution in soft-shell clam transmissible cancer (bioRxiv).</title>
        <authorList>
            <person name="Hart S.F.M."/>
            <person name="Yonemitsu M.A."/>
            <person name="Giersch R.M."/>
            <person name="Beal B.F."/>
            <person name="Arriagada G."/>
            <person name="Davis B.W."/>
            <person name="Ostrander E.A."/>
            <person name="Goff S.P."/>
            <person name="Metzger M.J."/>
        </authorList>
    </citation>
    <scope>NUCLEOTIDE SEQUENCE</scope>
    <source>
        <strain evidence="7">MELC-2E11</strain>
        <tissue evidence="7">Siphon/mantle</tissue>
    </source>
</reference>
<keyword evidence="8" id="KW-1185">Reference proteome</keyword>
<name>A0ABY7FKF4_MYAAR</name>
<feature type="compositionally biased region" description="Polar residues" evidence="5">
    <location>
        <begin position="262"/>
        <end position="284"/>
    </location>
</feature>
<dbReference type="EMBL" id="CP111023">
    <property type="protein sequence ID" value="WAR21158.1"/>
    <property type="molecule type" value="Genomic_DNA"/>
</dbReference>
<organism evidence="7 8">
    <name type="scientific">Mya arenaria</name>
    <name type="common">Soft-shell clam</name>
    <dbReference type="NCBI Taxonomy" id="6604"/>
    <lineage>
        <taxon>Eukaryota</taxon>
        <taxon>Metazoa</taxon>
        <taxon>Spiralia</taxon>
        <taxon>Lophotrochozoa</taxon>
        <taxon>Mollusca</taxon>
        <taxon>Bivalvia</taxon>
        <taxon>Autobranchia</taxon>
        <taxon>Heteroconchia</taxon>
        <taxon>Euheterodonta</taxon>
        <taxon>Imparidentia</taxon>
        <taxon>Neoheterodontei</taxon>
        <taxon>Myida</taxon>
        <taxon>Myoidea</taxon>
        <taxon>Myidae</taxon>
        <taxon>Mya</taxon>
    </lineage>
</organism>
<evidence type="ECO:0000256" key="4">
    <source>
        <dbReference type="ARBA" id="ARBA00022753"/>
    </source>
</evidence>
<dbReference type="PANTHER" id="PTHR13083:SF3">
    <property type="entry name" value="WD REPEAT-CONTAINING PROTEIN 91"/>
    <property type="match status" value="1"/>
</dbReference>
<evidence type="ECO:0000256" key="2">
    <source>
        <dbReference type="ARBA" id="ARBA00004603"/>
    </source>
</evidence>
<feature type="compositionally biased region" description="Basic and acidic residues" evidence="5">
    <location>
        <begin position="315"/>
        <end position="327"/>
    </location>
</feature>
<feature type="domain" description="ARMC9 CTLH-like" evidence="6">
    <location>
        <begin position="57"/>
        <end position="167"/>
    </location>
</feature>
<sequence>FTKVSVDGPGIGSAYSGKYDVPYGELKHSGLSSTLKSLEFELKNEKEKAFRVDKIIDQLQSCISTYDLSNLRDYWNFLNARLYMVSVRKLEVGLLKLYLINAAHSNKQDKILDFFERMTELLQSQPEFKEWFAFPFVRNPRENPNFALYFSQQWQDTFYLSLHNFLSIQEETAIQEPVNKSPRKFPFTSSPLSIGKKSDKAPPLPRSESSVAYNRSVSENTSIGHSPRALRKSAKSLSETKTQSLSFSSPPKSITEVPHQGQGHQSVAMDTTNSTTEKQGNTVSEKARELQTFPPITGTHQQEAFHGSAGPNQELKAEAESQERNLESLETGNQITKEVEETAIAEEKDTVSEPVSEADVNKQKCVSQWRASSGELRQLSEWSLHKTGQKIRDLPLHAGAVSDFSALEALGNKEIPMGKLLAFDSDGKYLLGCRESNSEIYQMLKSETGMRHFMTLKGHQSSLVTTLDWSPNMDTKICLAGTHCGSVVVSTLLSQ</sequence>
<dbReference type="InterPro" id="IPR015943">
    <property type="entry name" value="WD40/YVTN_repeat-like_dom_sf"/>
</dbReference>
<dbReference type="Pfam" id="PF23138">
    <property type="entry name" value="CTLH_Armc9"/>
    <property type="match status" value="1"/>
</dbReference>
<evidence type="ECO:0000313" key="8">
    <source>
        <dbReference type="Proteomes" id="UP001164746"/>
    </source>
</evidence>
<proteinExistence type="inferred from homology"/>
<protein>
    <submittedName>
        <fullName evidence="7">WDR91-like protein</fullName>
    </submittedName>
</protein>
<dbReference type="Gene3D" id="2.130.10.10">
    <property type="entry name" value="YVTN repeat-like/Quinoprotein amine dehydrogenase"/>
    <property type="match status" value="1"/>
</dbReference>
<feature type="compositionally biased region" description="Polar residues" evidence="5">
    <location>
        <begin position="207"/>
        <end position="224"/>
    </location>
</feature>
<evidence type="ECO:0000256" key="3">
    <source>
        <dbReference type="ARBA" id="ARBA00006128"/>
    </source>
</evidence>
<comment type="subcellular location">
    <subcellularLocation>
        <location evidence="1">Early endosome</location>
    </subcellularLocation>
    <subcellularLocation>
        <location evidence="2">Late endosome</location>
    </subcellularLocation>
</comment>